<evidence type="ECO:0000313" key="1">
    <source>
        <dbReference type="EMBL" id="KAL3841079.1"/>
    </source>
</evidence>
<name>A0ABD3TV69_9LAMI</name>
<dbReference type="Proteomes" id="UP001634393">
    <property type="component" value="Unassembled WGS sequence"/>
</dbReference>
<dbReference type="AlphaFoldDB" id="A0ABD3TV69"/>
<keyword evidence="2" id="KW-1185">Reference proteome</keyword>
<comment type="caution">
    <text evidence="1">The sequence shown here is derived from an EMBL/GenBank/DDBJ whole genome shotgun (WGS) entry which is preliminary data.</text>
</comment>
<sequence length="60" mass="7097">MERPILDNRYMLLEWKTGPYSTLIHGLSLLWPDLDDDDDAQSKMEPSQLFRQAKLCNFHC</sequence>
<reference evidence="1 2" key="1">
    <citation type="submission" date="2024-12" db="EMBL/GenBank/DDBJ databases">
        <title>The unique morphological basis and parallel evolutionary history of personate flowers in Penstemon.</title>
        <authorList>
            <person name="Depatie T.H."/>
            <person name="Wessinger C.A."/>
        </authorList>
    </citation>
    <scope>NUCLEOTIDE SEQUENCE [LARGE SCALE GENOMIC DNA]</scope>
    <source>
        <strain evidence="1">WTNN_2</strain>
        <tissue evidence="1">Leaf</tissue>
    </source>
</reference>
<dbReference type="EMBL" id="JBJXBP010000003">
    <property type="protein sequence ID" value="KAL3841079.1"/>
    <property type="molecule type" value="Genomic_DNA"/>
</dbReference>
<gene>
    <name evidence="1" type="ORF">ACJIZ3_025670</name>
</gene>
<accession>A0ABD3TV69</accession>
<evidence type="ECO:0000313" key="2">
    <source>
        <dbReference type="Proteomes" id="UP001634393"/>
    </source>
</evidence>
<proteinExistence type="predicted"/>
<organism evidence="1 2">
    <name type="scientific">Penstemon smallii</name>
    <dbReference type="NCBI Taxonomy" id="265156"/>
    <lineage>
        <taxon>Eukaryota</taxon>
        <taxon>Viridiplantae</taxon>
        <taxon>Streptophyta</taxon>
        <taxon>Embryophyta</taxon>
        <taxon>Tracheophyta</taxon>
        <taxon>Spermatophyta</taxon>
        <taxon>Magnoliopsida</taxon>
        <taxon>eudicotyledons</taxon>
        <taxon>Gunneridae</taxon>
        <taxon>Pentapetalae</taxon>
        <taxon>asterids</taxon>
        <taxon>lamiids</taxon>
        <taxon>Lamiales</taxon>
        <taxon>Plantaginaceae</taxon>
        <taxon>Cheloneae</taxon>
        <taxon>Penstemon</taxon>
    </lineage>
</organism>
<protein>
    <submittedName>
        <fullName evidence="1">Uncharacterized protein</fullName>
    </submittedName>
</protein>